<protein>
    <submittedName>
        <fullName evidence="1">Uncharacterized protein</fullName>
    </submittedName>
</protein>
<reference evidence="1 2" key="1">
    <citation type="submission" date="2018-08" db="EMBL/GenBank/DDBJ databases">
        <title>Mucilaginibacter terrae sp. nov., isolated from manganese diggings.</title>
        <authorList>
            <person name="Huang Y."/>
            <person name="Zhou Z."/>
        </authorList>
    </citation>
    <scope>NUCLEOTIDE SEQUENCE [LARGE SCALE GENOMIC DNA]</scope>
    <source>
        <strain evidence="1 2">ZH6</strain>
    </source>
</reference>
<evidence type="ECO:0000313" key="1">
    <source>
        <dbReference type="EMBL" id="RFZ81631.1"/>
    </source>
</evidence>
<dbReference type="Proteomes" id="UP000260823">
    <property type="component" value="Unassembled WGS sequence"/>
</dbReference>
<dbReference type="AlphaFoldDB" id="A0A3E2NKY4"/>
<proteinExistence type="predicted"/>
<keyword evidence="2" id="KW-1185">Reference proteome</keyword>
<sequence>MNALGEFMHVLITVNCGLASQGKIRFNVDGILATEALVRVNAKPLSLSSYFLLIWPNDGY</sequence>
<organism evidence="1 2">
    <name type="scientific">Mucilaginibacter terrenus</name>
    <dbReference type="NCBI Taxonomy" id="2482727"/>
    <lineage>
        <taxon>Bacteria</taxon>
        <taxon>Pseudomonadati</taxon>
        <taxon>Bacteroidota</taxon>
        <taxon>Sphingobacteriia</taxon>
        <taxon>Sphingobacteriales</taxon>
        <taxon>Sphingobacteriaceae</taxon>
        <taxon>Mucilaginibacter</taxon>
    </lineage>
</organism>
<dbReference type="EMBL" id="QWDE01000004">
    <property type="protein sequence ID" value="RFZ81631.1"/>
    <property type="molecule type" value="Genomic_DNA"/>
</dbReference>
<gene>
    <name evidence="1" type="ORF">DYU05_17535</name>
</gene>
<name>A0A3E2NKY4_9SPHI</name>
<comment type="caution">
    <text evidence="1">The sequence shown here is derived from an EMBL/GenBank/DDBJ whole genome shotgun (WGS) entry which is preliminary data.</text>
</comment>
<accession>A0A3E2NKY4</accession>
<evidence type="ECO:0000313" key="2">
    <source>
        <dbReference type="Proteomes" id="UP000260823"/>
    </source>
</evidence>